<feature type="disulfide bond" description="Redox-active" evidence="6">
    <location>
        <begin position="262"/>
        <end position="265"/>
    </location>
</feature>
<comment type="function">
    <text evidence="6">Redox regulated molecular chaperone. Protects both thermally unfolding and oxidatively damaged proteins from irreversible aggregation. Plays an important role in the bacterial defense system toward oxidative stress.</text>
</comment>
<dbReference type="SUPFAM" id="SSF118352">
    <property type="entry name" value="HSP33 redox switch-like"/>
    <property type="match status" value="1"/>
</dbReference>
<evidence type="ECO:0000256" key="4">
    <source>
        <dbReference type="ARBA" id="ARBA00023186"/>
    </source>
</evidence>
<dbReference type="OrthoDB" id="9793753at2"/>
<dbReference type="CDD" id="cd00498">
    <property type="entry name" value="Hsp33"/>
    <property type="match status" value="1"/>
</dbReference>
<evidence type="ECO:0000256" key="1">
    <source>
        <dbReference type="ARBA" id="ARBA00022490"/>
    </source>
</evidence>
<evidence type="ECO:0000313" key="7">
    <source>
        <dbReference type="EMBL" id="ABZ78717.1"/>
    </source>
</evidence>
<evidence type="ECO:0000256" key="5">
    <source>
        <dbReference type="ARBA" id="ARBA00023284"/>
    </source>
</evidence>
<name>B0TMX9_SHEHH</name>
<dbReference type="Gene3D" id="1.10.287.480">
    <property type="entry name" value="helix hairpin bin"/>
    <property type="match status" value="1"/>
</dbReference>
<comment type="similarity">
    <text evidence="6">Belongs to the HSP33 family.</text>
</comment>
<keyword evidence="2 6" id="KW-0862">Zinc</keyword>
<keyword evidence="8" id="KW-1185">Reference proteome</keyword>
<organism evidence="7 8">
    <name type="scientific">Shewanella halifaxensis (strain HAW-EB4)</name>
    <dbReference type="NCBI Taxonomy" id="458817"/>
    <lineage>
        <taxon>Bacteria</taxon>
        <taxon>Pseudomonadati</taxon>
        <taxon>Pseudomonadota</taxon>
        <taxon>Gammaproteobacteria</taxon>
        <taxon>Alteromonadales</taxon>
        <taxon>Shewanellaceae</taxon>
        <taxon>Shewanella</taxon>
    </lineage>
</organism>
<feature type="disulfide bond" description="Redox-active" evidence="6">
    <location>
        <begin position="229"/>
        <end position="231"/>
    </location>
</feature>
<evidence type="ECO:0000256" key="3">
    <source>
        <dbReference type="ARBA" id="ARBA00023157"/>
    </source>
</evidence>
<dbReference type="PIRSF" id="PIRSF005261">
    <property type="entry name" value="Heat_shock_Hsp33"/>
    <property type="match status" value="1"/>
</dbReference>
<dbReference type="GO" id="GO:0042026">
    <property type="term" value="P:protein refolding"/>
    <property type="evidence" value="ECO:0007669"/>
    <property type="project" value="TreeGrafter"/>
</dbReference>
<dbReference type="Gene3D" id="3.90.1280.10">
    <property type="entry name" value="HSP33 redox switch-like"/>
    <property type="match status" value="1"/>
</dbReference>
<gene>
    <name evidence="6" type="primary">hslO</name>
    <name evidence="7" type="ordered locus">Shal_4177</name>
</gene>
<evidence type="ECO:0000256" key="6">
    <source>
        <dbReference type="HAMAP-Rule" id="MF_00117"/>
    </source>
</evidence>
<sequence>MNEQMNKDNLYRYLFENASVRGELVQLQSSYQEVLAAHEYPLVIQKLLGELMASTSLLTATLKFSGDISIQLQGDGPVSLAVINGNNLQQLRGVSRWDGEISDDASLQQMFGKGYMVITLTPNDGERYQGVVGLDKETLAECLEDYFEQSEQLPTKIKLFADTKQAAGMFLQVLPTDGNHNEEFEHLSILTETVKQDELFTLEVEEILHRLYHEEEVRLFEPVAVTFKCTCSRERSAQAIRTVAKEEIYSILAELGKVEMGCEYCNSKYAFGAIDVEAIYANAASSDVTQ</sequence>
<comment type="subcellular location">
    <subcellularLocation>
        <location evidence="6">Cytoplasm</location>
    </subcellularLocation>
</comment>
<dbReference type="SUPFAM" id="SSF64397">
    <property type="entry name" value="Hsp33 domain"/>
    <property type="match status" value="1"/>
</dbReference>
<keyword evidence="4 6" id="KW-0143">Chaperone</keyword>
<proteinExistence type="inferred from homology"/>
<dbReference type="NCBIfam" id="NF001033">
    <property type="entry name" value="PRK00114.1"/>
    <property type="match status" value="1"/>
</dbReference>
<protein>
    <recommendedName>
        <fullName evidence="6">33 kDa chaperonin</fullName>
    </recommendedName>
    <alternativeName>
        <fullName evidence="6">Heat shock protein 33 homolog</fullName>
        <shortName evidence="6">HSP33</shortName>
    </alternativeName>
</protein>
<keyword evidence="5 6" id="KW-0676">Redox-active center</keyword>
<dbReference type="HOGENOM" id="CLU_054493_0_0_6"/>
<dbReference type="InterPro" id="IPR000397">
    <property type="entry name" value="Heat_shock_Hsp33"/>
</dbReference>
<dbReference type="GO" id="GO:0005737">
    <property type="term" value="C:cytoplasm"/>
    <property type="evidence" value="ECO:0007669"/>
    <property type="project" value="UniProtKB-SubCell"/>
</dbReference>
<evidence type="ECO:0000313" key="8">
    <source>
        <dbReference type="Proteomes" id="UP000001317"/>
    </source>
</evidence>
<dbReference type="EMBL" id="CP000931">
    <property type="protein sequence ID" value="ABZ78717.1"/>
    <property type="molecule type" value="Genomic_DNA"/>
</dbReference>
<keyword evidence="3 6" id="KW-1015">Disulfide bond</keyword>
<dbReference type="HAMAP" id="MF_00117">
    <property type="entry name" value="HslO"/>
    <property type="match status" value="1"/>
</dbReference>
<dbReference type="PANTHER" id="PTHR30111">
    <property type="entry name" value="33 KDA CHAPERONIN"/>
    <property type="match status" value="1"/>
</dbReference>
<dbReference type="Gene3D" id="3.55.30.10">
    <property type="entry name" value="Hsp33 domain"/>
    <property type="match status" value="1"/>
</dbReference>
<dbReference type="InterPro" id="IPR023212">
    <property type="entry name" value="Hsp33_helix_hairpin_bin_dom_sf"/>
</dbReference>
<dbReference type="InterPro" id="IPR016154">
    <property type="entry name" value="Heat_shock_Hsp33_C"/>
</dbReference>
<dbReference type="STRING" id="458817.Shal_4177"/>
<dbReference type="InterPro" id="IPR016153">
    <property type="entry name" value="Heat_shock_Hsp33_N"/>
</dbReference>
<keyword evidence="1 6" id="KW-0963">Cytoplasm</keyword>
<dbReference type="GO" id="GO:0044183">
    <property type="term" value="F:protein folding chaperone"/>
    <property type="evidence" value="ECO:0007669"/>
    <property type="project" value="TreeGrafter"/>
</dbReference>
<dbReference type="PANTHER" id="PTHR30111:SF1">
    <property type="entry name" value="33 KDA CHAPERONIN"/>
    <property type="match status" value="1"/>
</dbReference>
<comment type="PTM">
    <text evidence="6">Under oxidizing conditions two disulfide bonds are formed involving the reactive cysteines. Under reducing conditions zinc is bound to the reactive cysteines and the protein is inactive.</text>
</comment>
<dbReference type="Pfam" id="PF01430">
    <property type="entry name" value="HSP33"/>
    <property type="match status" value="1"/>
</dbReference>
<evidence type="ECO:0000256" key="2">
    <source>
        <dbReference type="ARBA" id="ARBA00022833"/>
    </source>
</evidence>
<accession>B0TMX9</accession>
<dbReference type="eggNOG" id="COG1281">
    <property type="taxonomic scope" value="Bacteria"/>
</dbReference>
<dbReference type="AlphaFoldDB" id="B0TMX9"/>
<dbReference type="GO" id="GO:0051082">
    <property type="term" value="F:unfolded protein binding"/>
    <property type="evidence" value="ECO:0007669"/>
    <property type="project" value="UniProtKB-UniRule"/>
</dbReference>
<dbReference type="Proteomes" id="UP000001317">
    <property type="component" value="Chromosome"/>
</dbReference>
<reference evidence="7" key="1">
    <citation type="submission" date="2008-01" db="EMBL/GenBank/DDBJ databases">
        <title>Complete sequence of Shewanella halifaxensis HAW-EB4.</title>
        <authorList>
            <consortium name="US DOE Joint Genome Institute"/>
            <person name="Copeland A."/>
            <person name="Lucas S."/>
            <person name="Lapidus A."/>
            <person name="Glavina del Rio T."/>
            <person name="Dalin E."/>
            <person name="Tice H."/>
            <person name="Bruce D."/>
            <person name="Goodwin L."/>
            <person name="Pitluck S."/>
            <person name="Sims D."/>
            <person name="Brettin T."/>
            <person name="Detter J.C."/>
            <person name="Han C."/>
            <person name="Kuske C.R."/>
            <person name="Schmutz J."/>
            <person name="Larimer F."/>
            <person name="Land M."/>
            <person name="Hauser L."/>
            <person name="Kyrpides N."/>
            <person name="Kim E."/>
            <person name="Zhao J.-S."/>
            <person name="Richardson P."/>
        </authorList>
    </citation>
    <scope>NUCLEOTIDE SEQUENCE [LARGE SCALE GENOMIC DNA]</scope>
    <source>
        <strain evidence="7">HAW-EB4</strain>
    </source>
</reference>
<dbReference type="KEGG" id="shl:Shal_4177"/>